<evidence type="ECO:0000313" key="2">
    <source>
        <dbReference type="Proteomes" id="UP001297272"/>
    </source>
</evidence>
<gene>
    <name evidence="1" type="ORF">JYU29_16105</name>
</gene>
<reference evidence="1 2" key="1">
    <citation type="submission" date="2021-03" db="EMBL/GenBank/DDBJ databases">
        <title>Tianweitania aestuarii sp. nov., isolated from a tidal flat.</title>
        <authorList>
            <person name="Park S."/>
            <person name="Yoon J.-H."/>
        </authorList>
    </citation>
    <scope>NUCLEOTIDE SEQUENCE [LARGE SCALE GENOMIC DNA]</scope>
    <source>
        <strain evidence="1 2">BSSL-BM11</strain>
    </source>
</reference>
<sequence>MASASDLSRFELAQSNAYESALAELRAGRKRSHWMWFVFPQLRGLGRSSMADFYGLAGLNEARAYLAHPLLGTRLKDATSAVLTHSDLSAHTIFGTPDDLKFHSSMTLFALAAADGEPIFNEALDAFFSGAQDEGTLRLLQRA</sequence>
<dbReference type="SUPFAM" id="SSF140736">
    <property type="entry name" value="Rv1873-like"/>
    <property type="match status" value="1"/>
</dbReference>
<dbReference type="InterPro" id="IPR014937">
    <property type="entry name" value="DUF1810"/>
</dbReference>
<dbReference type="RefSeq" id="WP_213985882.1">
    <property type="nucleotide sequence ID" value="NZ_JAFMNX010000005.1"/>
</dbReference>
<protein>
    <submittedName>
        <fullName evidence="1">DUF1810 domain-containing protein</fullName>
    </submittedName>
</protein>
<dbReference type="EMBL" id="JAFMNX010000005">
    <property type="protein sequence ID" value="MBS9722218.1"/>
    <property type="molecule type" value="Genomic_DNA"/>
</dbReference>
<accession>A0ABS5RYW6</accession>
<dbReference type="PIRSF" id="PIRSF008546">
    <property type="entry name" value="UCP008546"/>
    <property type="match status" value="1"/>
</dbReference>
<dbReference type="Proteomes" id="UP001297272">
    <property type="component" value="Unassembled WGS sequence"/>
</dbReference>
<proteinExistence type="predicted"/>
<dbReference type="InterPro" id="IPR036287">
    <property type="entry name" value="Rv1873-like_sf"/>
</dbReference>
<comment type="caution">
    <text evidence="1">The sequence shown here is derived from an EMBL/GenBank/DDBJ whole genome shotgun (WGS) entry which is preliminary data.</text>
</comment>
<keyword evidence="2" id="KW-1185">Reference proteome</keyword>
<evidence type="ECO:0000313" key="1">
    <source>
        <dbReference type="EMBL" id="MBS9722218.1"/>
    </source>
</evidence>
<name>A0ABS5RYW6_9HYPH</name>
<dbReference type="Pfam" id="PF08837">
    <property type="entry name" value="DUF1810"/>
    <property type="match status" value="1"/>
</dbReference>
<organism evidence="1 2">
    <name type="scientific">Tianweitania aestuarii</name>
    <dbReference type="NCBI Taxonomy" id="2814886"/>
    <lineage>
        <taxon>Bacteria</taxon>
        <taxon>Pseudomonadati</taxon>
        <taxon>Pseudomonadota</taxon>
        <taxon>Alphaproteobacteria</taxon>
        <taxon>Hyphomicrobiales</taxon>
        <taxon>Phyllobacteriaceae</taxon>
        <taxon>Tianweitania</taxon>
    </lineage>
</organism>
<dbReference type="Gene3D" id="1.25.40.380">
    <property type="entry name" value="Protein of unknown function DUF1810"/>
    <property type="match status" value="1"/>
</dbReference>